<dbReference type="KEGG" id="gji:H1R19_19565"/>
<evidence type="ECO:0000256" key="2">
    <source>
        <dbReference type="SAM" id="Phobius"/>
    </source>
</evidence>
<keyword evidence="2" id="KW-0472">Membrane</keyword>
<organism evidence="3 4">
    <name type="scientific">Gordonia jinghuaiqii</name>
    <dbReference type="NCBI Taxonomy" id="2758710"/>
    <lineage>
        <taxon>Bacteria</taxon>
        <taxon>Bacillati</taxon>
        <taxon>Actinomycetota</taxon>
        <taxon>Actinomycetes</taxon>
        <taxon>Mycobacteriales</taxon>
        <taxon>Gordoniaceae</taxon>
        <taxon>Gordonia</taxon>
    </lineage>
</organism>
<evidence type="ECO:0008006" key="5">
    <source>
        <dbReference type="Google" id="ProtNLM"/>
    </source>
</evidence>
<gene>
    <name evidence="3" type="ORF">H1R19_19565</name>
</gene>
<proteinExistence type="predicted"/>
<feature type="transmembrane region" description="Helical" evidence="2">
    <location>
        <begin position="61"/>
        <end position="79"/>
    </location>
</feature>
<evidence type="ECO:0000313" key="4">
    <source>
        <dbReference type="Proteomes" id="UP000515663"/>
    </source>
</evidence>
<evidence type="ECO:0000256" key="1">
    <source>
        <dbReference type="SAM" id="MobiDB-lite"/>
    </source>
</evidence>
<sequence>MAPSEESKDAGSAPVEDTGVDASTEPAAHGDETESKAAATGSPRAVTWMRGATGTWPRRSVGLLVVLLIAAVVVLAVLLRQESSQVAQMNSESSEKNRAQEVALSYATEAATMNYSDIDAWKKNLTKGTTPELTKKLSDASTSMEQIIVPLQWSSEAEGLGAVVKSAKDGQYVVVAFVSVDTKNAQAPDGVKSTATYTVTLDRDSDWVITDVGGVETAVGG</sequence>
<dbReference type="AlphaFoldDB" id="A0A7D7LUN5"/>
<protein>
    <recommendedName>
        <fullName evidence="5">Mce-associated membrane protein</fullName>
    </recommendedName>
</protein>
<dbReference type="Proteomes" id="UP000515663">
    <property type="component" value="Chromosome"/>
</dbReference>
<reference evidence="4" key="1">
    <citation type="submission" date="2020-07" db="EMBL/GenBank/DDBJ databases">
        <title>novel species isolated from the respiratory tract of Marmot.</title>
        <authorList>
            <person name="Zhang G."/>
        </authorList>
    </citation>
    <scope>NUCLEOTIDE SEQUENCE [LARGE SCALE GENOMIC DNA]</scope>
    <source>
        <strain evidence="4">686</strain>
    </source>
</reference>
<keyword evidence="2" id="KW-1133">Transmembrane helix</keyword>
<name>A0A7D7LUN5_9ACTN</name>
<keyword evidence="2" id="KW-0812">Transmembrane</keyword>
<accession>A0A7D7LUN5</accession>
<dbReference type="RefSeq" id="WP_188331262.1">
    <property type="nucleotide sequence ID" value="NZ_CP059491.1"/>
</dbReference>
<evidence type="ECO:0000313" key="3">
    <source>
        <dbReference type="EMBL" id="QMT01035.1"/>
    </source>
</evidence>
<keyword evidence="4" id="KW-1185">Reference proteome</keyword>
<dbReference type="EMBL" id="CP059491">
    <property type="protein sequence ID" value="QMT01035.1"/>
    <property type="molecule type" value="Genomic_DNA"/>
</dbReference>
<feature type="region of interest" description="Disordered" evidence="1">
    <location>
        <begin position="1"/>
        <end position="43"/>
    </location>
</feature>